<evidence type="ECO:0000256" key="16">
    <source>
        <dbReference type="ARBA" id="ARBA00029570"/>
    </source>
</evidence>
<evidence type="ECO:0000256" key="8">
    <source>
        <dbReference type="ARBA" id="ARBA00012016"/>
    </source>
</evidence>
<dbReference type="InterPro" id="IPR027417">
    <property type="entry name" value="P-loop_NTPase"/>
</dbReference>
<evidence type="ECO:0000256" key="3">
    <source>
        <dbReference type="ARBA" id="ARBA00001522"/>
    </source>
</evidence>
<evidence type="ECO:0000256" key="11">
    <source>
        <dbReference type="ARBA" id="ARBA00022679"/>
    </source>
</evidence>
<evidence type="ECO:0000256" key="15">
    <source>
        <dbReference type="ARBA" id="ARBA00023134"/>
    </source>
</evidence>
<organism evidence="19 20">
    <name type="scientific">Pararobbsia alpina</name>
    <dbReference type="NCBI Taxonomy" id="621374"/>
    <lineage>
        <taxon>Bacteria</taxon>
        <taxon>Pseudomonadati</taxon>
        <taxon>Pseudomonadota</taxon>
        <taxon>Betaproteobacteria</taxon>
        <taxon>Burkholderiales</taxon>
        <taxon>Burkholderiaceae</taxon>
        <taxon>Pararobbsia</taxon>
    </lineage>
</organism>
<evidence type="ECO:0000256" key="6">
    <source>
        <dbReference type="ARBA" id="ARBA00005159"/>
    </source>
</evidence>
<evidence type="ECO:0000256" key="10">
    <source>
        <dbReference type="ARBA" id="ARBA00022573"/>
    </source>
</evidence>
<dbReference type="Pfam" id="PF02283">
    <property type="entry name" value="CobU"/>
    <property type="match status" value="2"/>
</dbReference>
<dbReference type="GO" id="GO:0043752">
    <property type="term" value="F:adenosylcobinamide kinase activity"/>
    <property type="evidence" value="ECO:0007669"/>
    <property type="project" value="UniProtKB-EC"/>
</dbReference>
<keyword evidence="18" id="KW-0175">Coiled coil</keyword>
<comment type="catalytic activity">
    <reaction evidence="3">
        <text>adenosylcob(III)inamide + GTP = adenosylcob(III)inamide phosphate + GDP + H(+)</text>
        <dbReference type="Rhea" id="RHEA:15765"/>
        <dbReference type="ChEBI" id="CHEBI:2480"/>
        <dbReference type="ChEBI" id="CHEBI:15378"/>
        <dbReference type="ChEBI" id="CHEBI:37565"/>
        <dbReference type="ChEBI" id="CHEBI:58189"/>
        <dbReference type="ChEBI" id="CHEBI:58502"/>
        <dbReference type="EC" id="2.7.1.156"/>
    </reaction>
</comment>
<evidence type="ECO:0000256" key="17">
    <source>
        <dbReference type="ARBA" id="ARBA00030571"/>
    </source>
</evidence>
<sequence>MTLMSQRDSEWAPARTTFVLGGARSGKSAYAERLAAASGLPVSYLATAASPQLDGTPVDAEFAKRIAVHRARRPAHWRTIETGIDLAGALNRAQLEIQAEAEALAQAQCEAQAEAQAYAKAEAKHEAKVPIPAVGGCILVDCLTLWLTALFYSDGKDGPCADWAARIDAFDEALASSGSRVIVVSNEIGLGVVPMGAQTRQFVDELGRLNQRIAARCDEVVMMVAGIPMSVKP</sequence>
<evidence type="ECO:0000256" key="7">
    <source>
        <dbReference type="ARBA" id="ARBA00007490"/>
    </source>
</evidence>
<dbReference type="Proteomes" id="UP000494115">
    <property type="component" value="Unassembled WGS sequence"/>
</dbReference>
<evidence type="ECO:0000313" key="20">
    <source>
        <dbReference type="Proteomes" id="UP000494115"/>
    </source>
</evidence>
<dbReference type="AlphaFoldDB" id="A0A6S7ASB8"/>
<evidence type="ECO:0000256" key="18">
    <source>
        <dbReference type="SAM" id="Coils"/>
    </source>
</evidence>
<dbReference type="GO" id="GO:0005524">
    <property type="term" value="F:ATP binding"/>
    <property type="evidence" value="ECO:0007669"/>
    <property type="project" value="UniProtKB-KW"/>
</dbReference>
<evidence type="ECO:0000256" key="1">
    <source>
        <dbReference type="ARBA" id="ARBA00000312"/>
    </source>
</evidence>
<dbReference type="InterPro" id="IPR003203">
    <property type="entry name" value="CobU/CobP"/>
</dbReference>
<evidence type="ECO:0000256" key="2">
    <source>
        <dbReference type="ARBA" id="ARBA00000711"/>
    </source>
</evidence>
<evidence type="ECO:0000256" key="4">
    <source>
        <dbReference type="ARBA" id="ARBA00003889"/>
    </source>
</evidence>
<comment type="function">
    <text evidence="4">Catalyzes ATP-dependent phosphorylation of adenosylcobinamide and addition of GMP to adenosylcobinamide phosphate.</text>
</comment>
<evidence type="ECO:0000256" key="12">
    <source>
        <dbReference type="ARBA" id="ARBA00022741"/>
    </source>
</evidence>
<dbReference type="PANTHER" id="PTHR34848">
    <property type="match status" value="1"/>
</dbReference>
<dbReference type="PANTHER" id="PTHR34848:SF1">
    <property type="entry name" value="BIFUNCTIONAL ADENOSYLCOBALAMIN BIOSYNTHESIS PROTEIN COBU"/>
    <property type="match status" value="1"/>
</dbReference>
<keyword evidence="20" id="KW-1185">Reference proteome</keyword>
<proteinExistence type="inferred from homology"/>
<dbReference type="CDD" id="cd00544">
    <property type="entry name" value="CobU"/>
    <property type="match status" value="1"/>
</dbReference>
<evidence type="ECO:0000313" key="19">
    <source>
        <dbReference type="EMBL" id="CAB3776191.1"/>
    </source>
</evidence>
<name>A0A6S7ASB8_9BURK</name>
<dbReference type="EC" id="2.7.1.156" evidence="8"/>
<comment type="pathway">
    <text evidence="5">Cofactor biosynthesis; adenosylcobalamin biosynthesis; adenosylcobalamin from cob(II)yrinate a,c-diamide: step 6/7.</text>
</comment>
<keyword evidence="12" id="KW-0547">Nucleotide-binding</keyword>
<dbReference type="GO" id="GO:0009236">
    <property type="term" value="P:cobalamin biosynthetic process"/>
    <property type="evidence" value="ECO:0007669"/>
    <property type="project" value="UniProtKB-UniPathway"/>
</dbReference>
<dbReference type="UniPathway" id="UPA00148">
    <property type="reaction ID" value="UER00236"/>
</dbReference>
<evidence type="ECO:0000256" key="14">
    <source>
        <dbReference type="ARBA" id="ARBA00022840"/>
    </source>
</evidence>
<dbReference type="GO" id="GO:0008820">
    <property type="term" value="F:cobinamide phosphate guanylyltransferase activity"/>
    <property type="evidence" value="ECO:0007669"/>
    <property type="project" value="UniProtKB-EC"/>
</dbReference>
<dbReference type="SUPFAM" id="SSF52540">
    <property type="entry name" value="P-loop containing nucleoside triphosphate hydrolases"/>
    <property type="match status" value="2"/>
</dbReference>
<dbReference type="GO" id="GO:0005525">
    <property type="term" value="F:GTP binding"/>
    <property type="evidence" value="ECO:0007669"/>
    <property type="project" value="UniProtKB-KW"/>
</dbReference>
<gene>
    <name evidence="19" type="primary">cobP</name>
    <name evidence="19" type="ORF">LMG28138_00100</name>
</gene>
<protein>
    <recommendedName>
        <fullName evidence="16">Adenosylcobinamide kinase</fullName>
        <ecNumber evidence="8">2.7.1.156</ecNumber>
        <ecNumber evidence="9">2.7.7.62</ecNumber>
    </recommendedName>
    <alternativeName>
        <fullName evidence="17">Adenosylcobinamide-phosphate guanylyltransferase</fullName>
    </alternativeName>
</protein>
<keyword evidence="15" id="KW-0342">GTP-binding</keyword>
<dbReference type="EMBL" id="CADIKM010000001">
    <property type="protein sequence ID" value="CAB3776191.1"/>
    <property type="molecule type" value="Genomic_DNA"/>
</dbReference>
<comment type="catalytic activity">
    <reaction evidence="2">
        <text>adenosylcob(III)inamide phosphate + GTP + H(+) = adenosylcob(III)inamide-GDP + diphosphate</text>
        <dbReference type="Rhea" id="RHEA:22712"/>
        <dbReference type="ChEBI" id="CHEBI:15378"/>
        <dbReference type="ChEBI" id="CHEBI:33019"/>
        <dbReference type="ChEBI" id="CHEBI:37565"/>
        <dbReference type="ChEBI" id="CHEBI:58502"/>
        <dbReference type="ChEBI" id="CHEBI:60487"/>
        <dbReference type="EC" id="2.7.7.62"/>
    </reaction>
</comment>
<evidence type="ECO:0000256" key="5">
    <source>
        <dbReference type="ARBA" id="ARBA00004692"/>
    </source>
</evidence>
<dbReference type="RefSeq" id="WP_425511362.1">
    <property type="nucleotide sequence ID" value="NZ_CADIKM010000001.1"/>
</dbReference>
<keyword evidence="13" id="KW-0418">Kinase</keyword>
<keyword evidence="14" id="KW-0067">ATP-binding</keyword>
<accession>A0A6S7ASB8</accession>
<reference evidence="19 20" key="1">
    <citation type="submission" date="2020-04" db="EMBL/GenBank/DDBJ databases">
        <authorList>
            <person name="De Canck E."/>
        </authorList>
    </citation>
    <scope>NUCLEOTIDE SEQUENCE [LARGE SCALE GENOMIC DNA]</scope>
    <source>
        <strain evidence="19 20">LMG 28138</strain>
    </source>
</reference>
<dbReference type="Gene3D" id="3.40.50.300">
    <property type="entry name" value="P-loop containing nucleotide triphosphate hydrolases"/>
    <property type="match status" value="1"/>
</dbReference>
<feature type="coiled-coil region" evidence="18">
    <location>
        <begin position="90"/>
        <end position="124"/>
    </location>
</feature>
<evidence type="ECO:0000256" key="9">
    <source>
        <dbReference type="ARBA" id="ARBA00012523"/>
    </source>
</evidence>
<dbReference type="EC" id="2.7.7.62" evidence="9"/>
<comment type="pathway">
    <text evidence="6">Cofactor biosynthesis; adenosylcobalamin biosynthesis; adenosylcobalamin from cob(II)yrinate a,c-diamide: step 5/7.</text>
</comment>
<evidence type="ECO:0000256" key="13">
    <source>
        <dbReference type="ARBA" id="ARBA00022777"/>
    </source>
</evidence>
<comment type="catalytic activity">
    <reaction evidence="1">
        <text>adenosylcob(III)inamide + ATP = adenosylcob(III)inamide phosphate + ADP + H(+)</text>
        <dbReference type="Rhea" id="RHEA:15769"/>
        <dbReference type="ChEBI" id="CHEBI:2480"/>
        <dbReference type="ChEBI" id="CHEBI:15378"/>
        <dbReference type="ChEBI" id="CHEBI:30616"/>
        <dbReference type="ChEBI" id="CHEBI:58502"/>
        <dbReference type="ChEBI" id="CHEBI:456216"/>
        <dbReference type="EC" id="2.7.1.156"/>
    </reaction>
</comment>
<keyword evidence="10" id="KW-0169">Cobalamin biosynthesis</keyword>
<comment type="similarity">
    <text evidence="7">Belongs to the CobU/CobP family.</text>
</comment>
<keyword evidence="11 19" id="KW-0808">Transferase</keyword>